<dbReference type="GO" id="GO:0046872">
    <property type="term" value="F:metal ion binding"/>
    <property type="evidence" value="ECO:0007669"/>
    <property type="project" value="UniProtKB-KW"/>
</dbReference>
<dbReference type="EMBL" id="VJOL01000001">
    <property type="protein sequence ID" value="TSE32232.1"/>
    <property type="molecule type" value="Genomic_DNA"/>
</dbReference>
<protein>
    <recommendedName>
        <fullName evidence="5">Cytochrome c domain-containing protein</fullName>
    </recommendedName>
</protein>
<dbReference type="PROSITE" id="PS51007">
    <property type="entry name" value="CYTC"/>
    <property type="match status" value="1"/>
</dbReference>
<keyword evidence="2 4" id="KW-0479">Metal-binding</keyword>
<evidence type="ECO:0000256" key="4">
    <source>
        <dbReference type="PROSITE-ProRule" id="PRU00433"/>
    </source>
</evidence>
<evidence type="ECO:0000256" key="3">
    <source>
        <dbReference type="ARBA" id="ARBA00023004"/>
    </source>
</evidence>
<dbReference type="Gene3D" id="1.10.760.10">
    <property type="entry name" value="Cytochrome c-like domain"/>
    <property type="match status" value="1"/>
</dbReference>
<dbReference type="GO" id="GO:0009055">
    <property type="term" value="F:electron transfer activity"/>
    <property type="evidence" value="ECO:0007669"/>
    <property type="project" value="InterPro"/>
</dbReference>
<dbReference type="InterPro" id="IPR009056">
    <property type="entry name" value="Cyt_c-like_dom"/>
</dbReference>
<keyword evidence="1 4" id="KW-0349">Heme</keyword>
<evidence type="ECO:0000256" key="2">
    <source>
        <dbReference type="ARBA" id="ARBA00022723"/>
    </source>
</evidence>
<dbReference type="InterPro" id="IPR036909">
    <property type="entry name" value="Cyt_c-like_dom_sf"/>
</dbReference>
<keyword evidence="7" id="KW-1185">Reference proteome</keyword>
<dbReference type="AlphaFoldDB" id="A0A554X8S4"/>
<evidence type="ECO:0000256" key="1">
    <source>
        <dbReference type="ARBA" id="ARBA00022617"/>
    </source>
</evidence>
<proteinExistence type="predicted"/>
<dbReference type="Proteomes" id="UP000318542">
    <property type="component" value="Unassembled WGS sequence"/>
</dbReference>
<dbReference type="GO" id="GO:0020037">
    <property type="term" value="F:heme binding"/>
    <property type="evidence" value="ECO:0007669"/>
    <property type="project" value="InterPro"/>
</dbReference>
<reference evidence="6 7" key="1">
    <citation type="submission" date="2019-07" db="EMBL/GenBank/DDBJ databases">
        <title>Tepidimonas thermarum AA-1 draft genome.</title>
        <authorList>
            <person name="Da Costa M.S."/>
            <person name="Froufe H.J.C."/>
            <person name="Egas C."/>
            <person name="Albuquerque L."/>
        </authorList>
    </citation>
    <scope>NUCLEOTIDE SEQUENCE [LARGE SCALE GENOMIC DNA]</scope>
    <source>
        <strain evidence="6 7">AA-1</strain>
    </source>
</reference>
<keyword evidence="3 4" id="KW-0408">Iron</keyword>
<gene>
    <name evidence="6" type="ORF">Tther_00018</name>
</gene>
<evidence type="ECO:0000313" key="6">
    <source>
        <dbReference type="EMBL" id="TSE32232.1"/>
    </source>
</evidence>
<dbReference type="SUPFAM" id="SSF46626">
    <property type="entry name" value="Cytochrome c"/>
    <property type="match status" value="1"/>
</dbReference>
<sequence>MPRHISSVGWLTPVRRVMHQIQRATLASCAGLAAGLAQAEVPAIFRDADLAAGEQLIRQHRCAQCHAEKVGGDGSAIYRPLGRINTPGLLRGMVEQCNSALNLQMWPEEVTAVAAVLNRDHYRFRD</sequence>
<evidence type="ECO:0000259" key="5">
    <source>
        <dbReference type="PROSITE" id="PS51007"/>
    </source>
</evidence>
<feature type="domain" description="Cytochrome c" evidence="5">
    <location>
        <begin position="48"/>
        <end position="121"/>
    </location>
</feature>
<accession>A0A554X8S4</accession>
<comment type="caution">
    <text evidence="6">The sequence shown here is derived from an EMBL/GenBank/DDBJ whole genome shotgun (WGS) entry which is preliminary data.</text>
</comment>
<evidence type="ECO:0000313" key="7">
    <source>
        <dbReference type="Proteomes" id="UP000318542"/>
    </source>
</evidence>
<name>A0A554X8S4_9BURK</name>
<organism evidence="6 7">
    <name type="scientific">Tepidimonas thermarum</name>
    <dbReference type="NCBI Taxonomy" id="335431"/>
    <lineage>
        <taxon>Bacteria</taxon>
        <taxon>Pseudomonadati</taxon>
        <taxon>Pseudomonadota</taxon>
        <taxon>Betaproteobacteria</taxon>
        <taxon>Burkholderiales</taxon>
        <taxon>Tepidimonas</taxon>
    </lineage>
</organism>